<evidence type="ECO:0000313" key="9">
    <source>
        <dbReference type="Proteomes" id="UP001168552"/>
    </source>
</evidence>
<name>A0ABT8F7Q9_9BACT</name>
<keyword evidence="4 6" id="KW-0289">Folate biosynthesis</keyword>
<dbReference type="Proteomes" id="UP001168552">
    <property type="component" value="Unassembled WGS sequence"/>
</dbReference>
<dbReference type="PANTHER" id="PTHR42844:SF1">
    <property type="entry name" value="DIHYDRONEOPTERIN ALDOLASE 1-RELATED"/>
    <property type="match status" value="1"/>
</dbReference>
<evidence type="ECO:0000256" key="6">
    <source>
        <dbReference type="RuleBase" id="RU362079"/>
    </source>
</evidence>
<dbReference type="SUPFAM" id="SSF55620">
    <property type="entry name" value="Tetrahydrobiopterin biosynthesis enzymes-like"/>
    <property type="match status" value="1"/>
</dbReference>
<comment type="catalytic activity">
    <reaction evidence="1 6">
        <text>7,8-dihydroneopterin = 6-hydroxymethyl-7,8-dihydropterin + glycolaldehyde</text>
        <dbReference type="Rhea" id="RHEA:10540"/>
        <dbReference type="ChEBI" id="CHEBI:17001"/>
        <dbReference type="ChEBI" id="CHEBI:17071"/>
        <dbReference type="ChEBI" id="CHEBI:44841"/>
        <dbReference type="EC" id="4.1.2.25"/>
    </reaction>
</comment>
<evidence type="ECO:0000259" key="7">
    <source>
        <dbReference type="SMART" id="SM00905"/>
    </source>
</evidence>
<dbReference type="InterPro" id="IPR043133">
    <property type="entry name" value="GTP-CH-I_C/QueF"/>
</dbReference>
<proteinExistence type="inferred from homology"/>
<evidence type="ECO:0000313" key="8">
    <source>
        <dbReference type="EMBL" id="MDN4166516.1"/>
    </source>
</evidence>
<dbReference type="Pfam" id="PF02152">
    <property type="entry name" value="FolB"/>
    <property type="match status" value="1"/>
</dbReference>
<dbReference type="PANTHER" id="PTHR42844">
    <property type="entry name" value="DIHYDRONEOPTERIN ALDOLASE 1-RELATED"/>
    <property type="match status" value="1"/>
</dbReference>
<reference evidence="8" key="1">
    <citation type="submission" date="2023-06" db="EMBL/GenBank/DDBJ databases">
        <title>Cytophagales bacterium Strain LB-30, isolated from soil.</title>
        <authorList>
            <person name="Liu B."/>
        </authorList>
    </citation>
    <scope>NUCLEOTIDE SEQUENCE</scope>
    <source>
        <strain evidence="8">LB-30</strain>
    </source>
</reference>
<comment type="pathway">
    <text evidence="2 6">Cofactor biosynthesis; tetrahydrofolate biosynthesis; 2-amino-4-hydroxy-6-hydroxymethyl-7,8-dihydropteridine diphosphate from 7,8-dihydroneopterin triphosphate: step 3/4.</text>
</comment>
<protein>
    <recommendedName>
        <fullName evidence="6">7,8-dihydroneopterin aldolase</fullName>
        <ecNumber evidence="6">4.1.2.25</ecNumber>
    </recommendedName>
</protein>
<dbReference type="Gene3D" id="3.30.1130.10">
    <property type="match status" value="1"/>
</dbReference>
<comment type="caution">
    <text evidence="8">The sequence shown here is derived from an EMBL/GenBank/DDBJ whole genome shotgun (WGS) entry which is preliminary data.</text>
</comment>
<evidence type="ECO:0000256" key="5">
    <source>
        <dbReference type="ARBA" id="ARBA00023239"/>
    </source>
</evidence>
<evidence type="ECO:0000256" key="4">
    <source>
        <dbReference type="ARBA" id="ARBA00022909"/>
    </source>
</evidence>
<dbReference type="EC" id="4.1.2.25" evidence="6"/>
<organism evidence="8 9">
    <name type="scientific">Shiella aurantiaca</name>
    <dbReference type="NCBI Taxonomy" id="3058365"/>
    <lineage>
        <taxon>Bacteria</taxon>
        <taxon>Pseudomonadati</taxon>
        <taxon>Bacteroidota</taxon>
        <taxon>Cytophagia</taxon>
        <taxon>Cytophagales</taxon>
        <taxon>Shiellaceae</taxon>
        <taxon>Shiella</taxon>
    </lineage>
</organism>
<keyword evidence="9" id="KW-1185">Reference proteome</keyword>
<dbReference type="GO" id="GO:0004150">
    <property type="term" value="F:dihydroneopterin aldolase activity"/>
    <property type="evidence" value="ECO:0007669"/>
    <property type="project" value="UniProtKB-EC"/>
</dbReference>
<dbReference type="EMBL" id="JAUHJS010000007">
    <property type="protein sequence ID" value="MDN4166516.1"/>
    <property type="molecule type" value="Genomic_DNA"/>
</dbReference>
<dbReference type="InterPro" id="IPR006157">
    <property type="entry name" value="FolB_dom"/>
</dbReference>
<comment type="similarity">
    <text evidence="3 6">Belongs to the DHNA family.</text>
</comment>
<dbReference type="InterPro" id="IPR006156">
    <property type="entry name" value="Dihydroneopterin_aldolase"/>
</dbReference>
<evidence type="ECO:0000256" key="2">
    <source>
        <dbReference type="ARBA" id="ARBA00005013"/>
    </source>
</evidence>
<evidence type="ECO:0000256" key="3">
    <source>
        <dbReference type="ARBA" id="ARBA00005708"/>
    </source>
</evidence>
<dbReference type="NCBIfam" id="TIGR00526">
    <property type="entry name" value="folB_dom"/>
    <property type="match status" value="1"/>
</dbReference>
<feature type="domain" description="Dihydroneopterin aldolase/epimerase" evidence="7">
    <location>
        <begin position="6"/>
        <end position="118"/>
    </location>
</feature>
<dbReference type="SMART" id="SM00905">
    <property type="entry name" value="FolB"/>
    <property type="match status" value="1"/>
</dbReference>
<gene>
    <name evidence="8" type="primary">folB</name>
    <name evidence="8" type="ORF">QWY31_13480</name>
</gene>
<evidence type="ECO:0000256" key="1">
    <source>
        <dbReference type="ARBA" id="ARBA00001353"/>
    </source>
</evidence>
<accession>A0ABT8F7Q9</accession>
<dbReference type="RefSeq" id="WP_320005053.1">
    <property type="nucleotide sequence ID" value="NZ_JAUHJS010000007.1"/>
</dbReference>
<comment type="function">
    <text evidence="6">Catalyzes the conversion of 7,8-dihydroneopterin to 6-hydroxymethyl-7,8-dihydropterin.</text>
</comment>
<keyword evidence="5 6" id="KW-0456">Lyase</keyword>
<sequence length="122" mass="13572">MQTGTIALEGLEFFAYHGYYKEEQKTGNRYTVDLQVTSVIGDEVSDSNLGATIDYEKLYQMVAQAMQTKTKLLEDIAQRICHAVLANFERALEVEVSISKHNPPIGGVCARAKVTLKQSRTS</sequence>
<dbReference type="NCBIfam" id="TIGR00525">
    <property type="entry name" value="folB"/>
    <property type="match status" value="1"/>
</dbReference>